<evidence type="ECO:0000256" key="9">
    <source>
        <dbReference type="SAM" id="Phobius"/>
    </source>
</evidence>
<dbReference type="EMBL" id="JAPDOD010000005">
    <property type="protein sequence ID" value="MDA0160349.1"/>
    <property type="molecule type" value="Genomic_DNA"/>
</dbReference>
<dbReference type="CDD" id="cd06581">
    <property type="entry name" value="TM_PBP1_LivM_like"/>
    <property type="match status" value="1"/>
</dbReference>
<feature type="transmembrane region" description="Helical" evidence="9">
    <location>
        <begin position="40"/>
        <end position="59"/>
    </location>
</feature>
<dbReference type="GO" id="GO:0005886">
    <property type="term" value="C:plasma membrane"/>
    <property type="evidence" value="ECO:0007669"/>
    <property type="project" value="UniProtKB-SubCell"/>
</dbReference>
<dbReference type="InterPro" id="IPR051120">
    <property type="entry name" value="ABC_AA/LPS_Transport"/>
</dbReference>
<evidence type="ECO:0000256" key="1">
    <source>
        <dbReference type="ARBA" id="ARBA00004651"/>
    </source>
</evidence>
<evidence type="ECO:0000256" key="3">
    <source>
        <dbReference type="ARBA" id="ARBA00022475"/>
    </source>
</evidence>
<feature type="transmembrane region" description="Helical" evidence="9">
    <location>
        <begin position="282"/>
        <end position="308"/>
    </location>
</feature>
<sequence>MSSSSAGRDGFARTWPWWVLVAAAALFPFIAGSDYIFFKAGMVGIYILVAIGFNLLYGIGGQVSLGHGAILGVGAYVTGVLMAKYAWGFYPAGVAAIVAGALVGVILGLPALRLSTWYFALITLGFSQVVVGLVEHFKDLTGGHGGLVGIPILLMPDQLYVIVLICIVAGLTLYRTITHSRLGRGLLAGKEAGEAGAISGVPAKGLKLFAFALSGAFAGAGGALFAAEQQVLTPPQFGVELSIFFIVVVVAGGTGRWLGPVIGSLAFFALPELLTSLEEWRVVIYGAALLAFMAFAPDGIMGAGDALIERIRRRTRKPRVIPPREPVDVGKVALPGRDDKELQGAGLVVDGVTIRFGGIAALDGASLAVRPGGIHALVGPNGSGKTTLLNVITGIYVPDEGRVTLDARELTGNVPWRIARMGVSRTFQTPRLLKELSVRENILLGGYPVEHASTPEVIARLPRARRDAKLLRARADALLSALGLPIDPEAPAGELPHGRQRLVEIARALMAEPGVLLLDEPAAGLSADELESLDHVIRDLSAAGLTVLLVEHHIGWVRSICDSATVLDQGRVVTDGTPEEVFGHARVRETYLGVMG</sequence>
<keyword evidence="4 9" id="KW-0812">Transmembrane</keyword>
<dbReference type="Gene3D" id="3.40.50.300">
    <property type="entry name" value="P-loop containing nucleotide triphosphate hydrolases"/>
    <property type="match status" value="1"/>
</dbReference>
<feature type="transmembrane region" description="Helical" evidence="9">
    <location>
        <begin position="117"/>
        <end position="137"/>
    </location>
</feature>
<feature type="transmembrane region" description="Helical" evidence="9">
    <location>
        <begin position="158"/>
        <end position="177"/>
    </location>
</feature>
<evidence type="ECO:0000256" key="4">
    <source>
        <dbReference type="ARBA" id="ARBA00022692"/>
    </source>
</evidence>
<feature type="transmembrane region" description="Helical" evidence="9">
    <location>
        <begin position="239"/>
        <end position="270"/>
    </location>
</feature>
<keyword evidence="2" id="KW-0813">Transport</keyword>
<comment type="caution">
    <text evidence="11">The sequence shown here is derived from an EMBL/GenBank/DDBJ whole genome shotgun (WGS) entry which is preliminary data.</text>
</comment>
<keyword evidence="7 9" id="KW-1133">Transmembrane helix</keyword>
<keyword evidence="8 9" id="KW-0472">Membrane</keyword>
<feature type="transmembrane region" description="Helical" evidence="9">
    <location>
        <begin position="208"/>
        <end position="227"/>
    </location>
</feature>
<reference evidence="11" key="1">
    <citation type="submission" date="2022-10" db="EMBL/GenBank/DDBJ databases">
        <title>The WGS of Solirubrobacter ginsenosidimutans DSM 21036.</title>
        <authorList>
            <person name="Jiang Z."/>
        </authorList>
    </citation>
    <scope>NUCLEOTIDE SEQUENCE</scope>
    <source>
        <strain evidence="11">DSM 21036</strain>
    </source>
</reference>
<keyword evidence="3" id="KW-1003">Cell membrane</keyword>
<gene>
    <name evidence="11" type="ORF">OM076_08740</name>
</gene>
<keyword evidence="5" id="KW-0547">Nucleotide-binding</keyword>
<evidence type="ECO:0000313" key="11">
    <source>
        <dbReference type="EMBL" id="MDA0160349.1"/>
    </source>
</evidence>
<dbReference type="GO" id="GO:0015658">
    <property type="term" value="F:branched-chain amino acid transmembrane transporter activity"/>
    <property type="evidence" value="ECO:0007669"/>
    <property type="project" value="InterPro"/>
</dbReference>
<dbReference type="Pfam" id="PF02653">
    <property type="entry name" value="BPD_transp_2"/>
    <property type="match status" value="1"/>
</dbReference>
<dbReference type="InterPro" id="IPR001851">
    <property type="entry name" value="ABC_transp_permease"/>
</dbReference>
<evidence type="ECO:0000313" key="12">
    <source>
        <dbReference type="Proteomes" id="UP001149140"/>
    </source>
</evidence>
<evidence type="ECO:0000259" key="10">
    <source>
        <dbReference type="PROSITE" id="PS50893"/>
    </source>
</evidence>
<dbReference type="CDD" id="cd03219">
    <property type="entry name" value="ABC_Mj1267_LivG_branched"/>
    <property type="match status" value="1"/>
</dbReference>
<dbReference type="InterPro" id="IPR027417">
    <property type="entry name" value="P-loop_NTPase"/>
</dbReference>
<keyword evidence="12" id="KW-1185">Reference proteome</keyword>
<evidence type="ECO:0000256" key="2">
    <source>
        <dbReference type="ARBA" id="ARBA00022448"/>
    </source>
</evidence>
<dbReference type="InterPro" id="IPR003439">
    <property type="entry name" value="ABC_transporter-like_ATP-bd"/>
</dbReference>
<dbReference type="SUPFAM" id="SSF52540">
    <property type="entry name" value="P-loop containing nucleoside triphosphate hydrolases"/>
    <property type="match status" value="1"/>
</dbReference>
<keyword evidence="6 11" id="KW-0067">ATP-binding</keyword>
<feature type="transmembrane region" description="Helical" evidence="9">
    <location>
        <begin position="90"/>
        <end position="111"/>
    </location>
</feature>
<dbReference type="RefSeq" id="WP_270039136.1">
    <property type="nucleotide sequence ID" value="NZ_JAPDOD010000005.1"/>
</dbReference>
<dbReference type="InterPro" id="IPR003593">
    <property type="entry name" value="AAA+_ATPase"/>
</dbReference>
<dbReference type="PANTHER" id="PTHR45772">
    <property type="entry name" value="CONSERVED COMPONENT OF ABC TRANSPORTER FOR NATURAL AMINO ACIDS-RELATED"/>
    <property type="match status" value="1"/>
</dbReference>
<feature type="domain" description="ABC transporter" evidence="10">
    <location>
        <begin position="347"/>
        <end position="594"/>
    </location>
</feature>
<dbReference type="PROSITE" id="PS50893">
    <property type="entry name" value="ABC_TRANSPORTER_2"/>
    <property type="match status" value="1"/>
</dbReference>
<name>A0A9X3RZL8_9ACTN</name>
<evidence type="ECO:0000256" key="7">
    <source>
        <dbReference type="ARBA" id="ARBA00022989"/>
    </source>
</evidence>
<protein>
    <submittedName>
        <fullName evidence="11">Branched-chain amino acid ABC transporter ATP-binding protein/permease</fullName>
    </submittedName>
</protein>
<dbReference type="GO" id="GO:0005524">
    <property type="term" value="F:ATP binding"/>
    <property type="evidence" value="ECO:0007669"/>
    <property type="project" value="UniProtKB-KW"/>
</dbReference>
<organism evidence="11 12">
    <name type="scientific">Solirubrobacter ginsenosidimutans</name>
    <dbReference type="NCBI Taxonomy" id="490573"/>
    <lineage>
        <taxon>Bacteria</taxon>
        <taxon>Bacillati</taxon>
        <taxon>Actinomycetota</taxon>
        <taxon>Thermoleophilia</taxon>
        <taxon>Solirubrobacterales</taxon>
        <taxon>Solirubrobacteraceae</taxon>
        <taxon>Solirubrobacter</taxon>
    </lineage>
</organism>
<dbReference type="Proteomes" id="UP001149140">
    <property type="component" value="Unassembled WGS sequence"/>
</dbReference>
<dbReference type="AlphaFoldDB" id="A0A9X3RZL8"/>
<feature type="transmembrane region" description="Helical" evidence="9">
    <location>
        <begin position="15"/>
        <end position="33"/>
    </location>
</feature>
<dbReference type="SMART" id="SM00382">
    <property type="entry name" value="AAA"/>
    <property type="match status" value="1"/>
</dbReference>
<evidence type="ECO:0000256" key="5">
    <source>
        <dbReference type="ARBA" id="ARBA00022741"/>
    </source>
</evidence>
<accession>A0A9X3RZL8</accession>
<dbReference type="GO" id="GO:0016887">
    <property type="term" value="F:ATP hydrolysis activity"/>
    <property type="evidence" value="ECO:0007669"/>
    <property type="project" value="InterPro"/>
</dbReference>
<dbReference type="InterPro" id="IPR043428">
    <property type="entry name" value="LivM-like"/>
</dbReference>
<comment type="subcellular location">
    <subcellularLocation>
        <location evidence="1">Cell membrane</location>
        <topology evidence="1">Multi-pass membrane protein</topology>
    </subcellularLocation>
</comment>
<evidence type="ECO:0000256" key="6">
    <source>
        <dbReference type="ARBA" id="ARBA00022840"/>
    </source>
</evidence>
<evidence type="ECO:0000256" key="8">
    <source>
        <dbReference type="ARBA" id="ARBA00023136"/>
    </source>
</evidence>
<dbReference type="Pfam" id="PF00005">
    <property type="entry name" value="ABC_tran"/>
    <property type="match status" value="1"/>
</dbReference>
<proteinExistence type="predicted"/>